<reference evidence="1 2" key="1">
    <citation type="submission" date="2019-09" db="EMBL/GenBank/DDBJ databases">
        <title>Draft genome of the ectomycorrhizal ascomycete Sphaerosporella brunnea.</title>
        <authorList>
            <consortium name="DOE Joint Genome Institute"/>
            <person name="Benucci G.M."/>
            <person name="Marozzi G."/>
            <person name="Antonielli L."/>
            <person name="Sanchez S."/>
            <person name="Marco P."/>
            <person name="Wang X."/>
            <person name="Falini L.B."/>
            <person name="Barry K."/>
            <person name="Haridas S."/>
            <person name="Lipzen A."/>
            <person name="Labutti K."/>
            <person name="Grigoriev I.V."/>
            <person name="Murat C."/>
            <person name="Martin F."/>
            <person name="Albertini E."/>
            <person name="Donnini D."/>
            <person name="Bonito G."/>
        </authorList>
    </citation>
    <scope>NUCLEOTIDE SEQUENCE [LARGE SCALE GENOMIC DNA]</scope>
    <source>
        <strain evidence="1 2">Sb_GMNB300</strain>
    </source>
</reference>
<proteinExistence type="predicted"/>
<dbReference type="InParanoid" id="A0A5J5ECW6"/>
<evidence type="ECO:0000313" key="1">
    <source>
        <dbReference type="EMBL" id="KAA8893412.1"/>
    </source>
</evidence>
<sequence>LERLEMLAKVREKVEEVVKVFGEAMDWSIAKEGEGEEGKQKKGGKDPAGELVYLLASGDLEGAREKVQALRVLAGVFDNTVEGPARMAVVEKLEERVNAEMEKVNRKGEKVDAPKVEEKKEETGAGVYGLIEQLKGLRG</sequence>
<dbReference type="Proteomes" id="UP000326924">
    <property type="component" value="Unassembled WGS sequence"/>
</dbReference>
<dbReference type="OrthoDB" id="5406172at2759"/>
<evidence type="ECO:0000313" key="2">
    <source>
        <dbReference type="Proteomes" id="UP000326924"/>
    </source>
</evidence>
<dbReference type="AlphaFoldDB" id="A0A5J5ECW6"/>
<comment type="caution">
    <text evidence="1">The sequence shown here is derived from an EMBL/GenBank/DDBJ whole genome shotgun (WGS) entry which is preliminary data.</text>
</comment>
<keyword evidence="2" id="KW-1185">Reference proteome</keyword>
<organism evidence="1 2">
    <name type="scientific">Sphaerosporella brunnea</name>
    <dbReference type="NCBI Taxonomy" id="1250544"/>
    <lineage>
        <taxon>Eukaryota</taxon>
        <taxon>Fungi</taxon>
        <taxon>Dikarya</taxon>
        <taxon>Ascomycota</taxon>
        <taxon>Pezizomycotina</taxon>
        <taxon>Pezizomycetes</taxon>
        <taxon>Pezizales</taxon>
        <taxon>Pyronemataceae</taxon>
        <taxon>Sphaerosporella</taxon>
    </lineage>
</organism>
<dbReference type="EMBL" id="VXIS01000447">
    <property type="protein sequence ID" value="KAA8893412.1"/>
    <property type="molecule type" value="Genomic_DNA"/>
</dbReference>
<accession>A0A5J5ECW6</accession>
<gene>
    <name evidence="1" type="ORF">FN846DRAFT_757484</name>
</gene>
<protein>
    <submittedName>
        <fullName evidence="1">Uncharacterized protein</fullName>
    </submittedName>
</protein>
<feature type="non-terminal residue" evidence="1">
    <location>
        <position position="1"/>
    </location>
</feature>
<name>A0A5J5ECW6_9PEZI</name>
<feature type="non-terminal residue" evidence="1">
    <location>
        <position position="139"/>
    </location>
</feature>